<name>X0W130_9ZZZZ</name>
<protein>
    <submittedName>
        <fullName evidence="2">Uncharacterized protein</fullName>
    </submittedName>
</protein>
<gene>
    <name evidence="2" type="ORF">S01H1_49688</name>
</gene>
<proteinExistence type="predicted"/>
<feature type="region of interest" description="Disordered" evidence="1">
    <location>
        <begin position="1"/>
        <end position="31"/>
    </location>
</feature>
<evidence type="ECO:0000256" key="1">
    <source>
        <dbReference type="SAM" id="MobiDB-lite"/>
    </source>
</evidence>
<organism evidence="2">
    <name type="scientific">marine sediment metagenome</name>
    <dbReference type="NCBI Taxonomy" id="412755"/>
    <lineage>
        <taxon>unclassified sequences</taxon>
        <taxon>metagenomes</taxon>
        <taxon>ecological metagenomes</taxon>
    </lineage>
</organism>
<comment type="caution">
    <text evidence="2">The sequence shown here is derived from an EMBL/GenBank/DDBJ whole genome shotgun (WGS) entry which is preliminary data.</text>
</comment>
<reference evidence="2" key="1">
    <citation type="journal article" date="2014" name="Front. Microbiol.">
        <title>High frequency of phylogenetically diverse reductive dehalogenase-homologous genes in deep subseafloor sedimentary metagenomes.</title>
        <authorList>
            <person name="Kawai M."/>
            <person name="Futagami T."/>
            <person name="Toyoda A."/>
            <person name="Takaki Y."/>
            <person name="Nishi S."/>
            <person name="Hori S."/>
            <person name="Arai W."/>
            <person name="Tsubouchi T."/>
            <person name="Morono Y."/>
            <person name="Uchiyama I."/>
            <person name="Ito T."/>
            <person name="Fujiyama A."/>
            <person name="Inagaki F."/>
            <person name="Takami H."/>
        </authorList>
    </citation>
    <scope>NUCLEOTIDE SEQUENCE</scope>
    <source>
        <strain evidence="2">Expedition CK06-06</strain>
    </source>
</reference>
<dbReference type="EMBL" id="BARS01031976">
    <property type="protein sequence ID" value="GAG24255.1"/>
    <property type="molecule type" value="Genomic_DNA"/>
</dbReference>
<accession>X0W130</accession>
<feature type="non-terminal residue" evidence="2">
    <location>
        <position position="1"/>
    </location>
</feature>
<evidence type="ECO:0000313" key="2">
    <source>
        <dbReference type="EMBL" id="GAG24255.1"/>
    </source>
</evidence>
<feature type="compositionally biased region" description="Polar residues" evidence="1">
    <location>
        <begin position="20"/>
        <end position="31"/>
    </location>
</feature>
<sequence>PASENLIDGNMARDGIADTGDNSVIGDNNVA</sequence>
<dbReference type="AlphaFoldDB" id="X0W130"/>